<sequence length="173" mass="18545">MAAAAVARSGLGTEDTGINQTLCLRRLRLMRKKDKDTSLMAMRGSKLGMCGEVEATSPGDWCAGRSGEACRSGNVVSRKSGYLSWSEGKKGHIFRERRVGLGSRGERQTCALGTKDLWEYGPSPGPQQQQGLGVRTDEVVMVAVASPGQGLVGDCPALCPFRALFRLSHMAEL</sequence>
<accession>A0ABN8Z3L8</accession>
<evidence type="ECO:0000313" key="1">
    <source>
        <dbReference type="EMBL" id="CAI9166726.1"/>
    </source>
</evidence>
<gene>
    <name evidence="1" type="ORF">MRATA1EN1_LOCUS15688</name>
</gene>
<name>A0ABN8Z3L8_RANTA</name>
<organism evidence="1 2">
    <name type="scientific">Rangifer tarandus platyrhynchus</name>
    <name type="common">Svalbard reindeer</name>
    <dbReference type="NCBI Taxonomy" id="3082113"/>
    <lineage>
        <taxon>Eukaryota</taxon>
        <taxon>Metazoa</taxon>
        <taxon>Chordata</taxon>
        <taxon>Craniata</taxon>
        <taxon>Vertebrata</taxon>
        <taxon>Euteleostomi</taxon>
        <taxon>Mammalia</taxon>
        <taxon>Eutheria</taxon>
        <taxon>Laurasiatheria</taxon>
        <taxon>Artiodactyla</taxon>
        <taxon>Ruminantia</taxon>
        <taxon>Pecora</taxon>
        <taxon>Cervidae</taxon>
        <taxon>Odocoileinae</taxon>
        <taxon>Rangifer</taxon>
    </lineage>
</organism>
<protein>
    <submittedName>
        <fullName evidence="1">Uncharacterized protein</fullName>
    </submittedName>
</protein>
<evidence type="ECO:0000313" key="2">
    <source>
        <dbReference type="Proteomes" id="UP001176941"/>
    </source>
</evidence>
<proteinExistence type="predicted"/>
<dbReference type="EMBL" id="OX459962">
    <property type="protein sequence ID" value="CAI9166726.1"/>
    <property type="molecule type" value="Genomic_DNA"/>
</dbReference>
<dbReference type="Proteomes" id="UP001176941">
    <property type="component" value="Chromosome 26"/>
</dbReference>
<keyword evidence="2" id="KW-1185">Reference proteome</keyword>
<reference evidence="1" key="1">
    <citation type="submission" date="2023-04" db="EMBL/GenBank/DDBJ databases">
        <authorList>
            <consortium name="ELIXIR-Norway"/>
        </authorList>
    </citation>
    <scope>NUCLEOTIDE SEQUENCE [LARGE SCALE GENOMIC DNA]</scope>
</reference>